<organism evidence="2 3">
    <name type="scientific">Brachionus plicatilis</name>
    <name type="common">Marine rotifer</name>
    <name type="synonym">Brachionus muelleri</name>
    <dbReference type="NCBI Taxonomy" id="10195"/>
    <lineage>
        <taxon>Eukaryota</taxon>
        <taxon>Metazoa</taxon>
        <taxon>Spiralia</taxon>
        <taxon>Gnathifera</taxon>
        <taxon>Rotifera</taxon>
        <taxon>Eurotatoria</taxon>
        <taxon>Monogononta</taxon>
        <taxon>Pseudotrocha</taxon>
        <taxon>Ploima</taxon>
        <taxon>Brachionidae</taxon>
        <taxon>Brachionus</taxon>
    </lineage>
</organism>
<evidence type="ECO:0000313" key="3">
    <source>
        <dbReference type="Proteomes" id="UP000276133"/>
    </source>
</evidence>
<gene>
    <name evidence="2" type="ORF">BpHYR1_048633</name>
</gene>
<evidence type="ECO:0000256" key="1">
    <source>
        <dbReference type="SAM" id="Phobius"/>
    </source>
</evidence>
<sequence length="496" mass="57547">MTIVQFYQPAVFVVTTRSNQTFTPNYIIIEEPKVSYSWLKELPFSSYHCTTYKIPIRGYTADEKLYGNSQSSCLPRDLFCQVEGSTYIWEKDIIHECPFSYLASLKLNVSGHIAISESQLFDINGSTRECGMELLTTTEGLDLTKNNESQKLPSENDLNTEHQLMLTDIDYKTMMSKATNKIHRRLCDSLENLYSIFRRRIQEFFKIRDNLENELIIYNNFGELIVTSCVNISEIKILNNQLFNDISVEFKFKNKVLKGFLSNSGIVKSFSDHEQTTSTKVVTLPSEEQVIIKNGPKIKIMKSTRQKHLINFNSVNENLNFDHTSLLLKNFDILKEIESFTMNKPSELFNNKAQKETISTNLNLLHYISTKLRKVKESLFTIIEIVIVTTLLIYTIFILIKYWLQPSFYFQRSYWGLPETPEGFKCILVITEPLIRKAWAYCIRKLEANYLGPYVVVKQAKGVNYKLTTVYGKYVKSLPRNKLKVVPKSDDAQIKY</sequence>
<comment type="caution">
    <text evidence="2">The sequence shown here is derived from an EMBL/GenBank/DDBJ whole genome shotgun (WGS) entry which is preliminary data.</text>
</comment>
<protein>
    <submittedName>
        <fullName evidence="2">Uncharacterized protein</fullName>
    </submittedName>
</protein>
<keyword evidence="3" id="KW-1185">Reference proteome</keyword>
<reference evidence="2 3" key="1">
    <citation type="journal article" date="2018" name="Sci. Rep.">
        <title>Genomic signatures of local adaptation to the degree of environmental predictability in rotifers.</title>
        <authorList>
            <person name="Franch-Gras L."/>
            <person name="Hahn C."/>
            <person name="Garcia-Roger E.M."/>
            <person name="Carmona M.J."/>
            <person name="Serra M."/>
            <person name="Gomez A."/>
        </authorList>
    </citation>
    <scope>NUCLEOTIDE SEQUENCE [LARGE SCALE GENOMIC DNA]</scope>
    <source>
        <strain evidence="2">HYR1</strain>
    </source>
</reference>
<dbReference type="EMBL" id="REGN01006014">
    <property type="protein sequence ID" value="RNA11219.1"/>
    <property type="molecule type" value="Genomic_DNA"/>
</dbReference>
<keyword evidence="1" id="KW-0472">Membrane</keyword>
<name>A0A3M7QIW4_BRAPC</name>
<evidence type="ECO:0000313" key="2">
    <source>
        <dbReference type="EMBL" id="RNA11219.1"/>
    </source>
</evidence>
<keyword evidence="1" id="KW-1133">Transmembrane helix</keyword>
<dbReference type="Proteomes" id="UP000276133">
    <property type="component" value="Unassembled WGS sequence"/>
</dbReference>
<feature type="transmembrane region" description="Helical" evidence="1">
    <location>
        <begin position="379"/>
        <end position="404"/>
    </location>
</feature>
<keyword evidence="1" id="KW-0812">Transmembrane</keyword>
<accession>A0A3M7QIW4</accession>
<dbReference type="AlphaFoldDB" id="A0A3M7QIW4"/>
<proteinExistence type="predicted"/>